<evidence type="ECO:0000313" key="1">
    <source>
        <dbReference type="EMBL" id="KAA3950499.1"/>
    </source>
</evidence>
<protein>
    <submittedName>
        <fullName evidence="1">Uncharacterized protein</fullName>
    </submittedName>
</protein>
<dbReference type="EMBL" id="VWLE01000218">
    <property type="protein sequence ID" value="KAA3950499.1"/>
    <property type="molecule type" value="Genomic_DNA"/>
</dbReference>
<dbReference type="Proteomes" id="UP000323717">
    <property type="component" value="Unassembled WGS sequence"/>
</dbReference>
<comment type="caution">
    <text evidence="1">The sequence shown here is derived from an EMBL/GenBank/DDBJ whole genome shotgun (WGS) entry which is preliminary data.</text>
</comment>
<organism evidence="1 2">
    <name type="scientific">Bacteroides ovatus</name>
    <dbReference type="NCBI Taxonomy" id="28116"/>
    <lineage>
        <taxon>Bacteria</taxon>
        <taxon>Pseudomonadati</taxon>
        <taxon>Bacteroidota</taxon>
        <taxon>Bacteroidia</taxon>
        <taxon>Bacteroidales</taxon>
        <taxon>Bacteroidaceae</taxon>
        <taxon>Bacteroides</taxon>
    </lineage>
</organism>
<dbReference type="AlphaFoldDB" id="A0A5M5C3V7"/>
<name>A0A5M5C3V7_BACOV</name>
<accession>A0A5M5C3V7</accession>
<feature type="non-terminal residue" evidence="1">
    <location>
        <position position="1"/>
    </location>
</feature>
<reference evidence="1 2" key="1">
    <citation type="journal article" date="2019" name="Nat. Med.">
        <title>A library of human gut bacterial isolates paired with longitudinal multiomics data enables mechanistic microbiome research.</title>
        <authorList>
            <person name="Poyet M."/>
            <person name="Groussin M."/>
            <person name="Gibbons S.M."/>
            <person name="Avila-Pacheco J."/>
            <person name="Jiang X."/>
            <person name="Kearney S.M."/>
            <person name="Perrotta A.R."/>
            <person name="Berdy B."/>
            <person name="Zhao S."/>
            <person name="Lieberman T.D."/>
            <person name="Swanson P.K."/>
            <person name="Smith M."/>
            <person name="Roesemann S."/>
            <person name="Alexander J.E."/>
            <person name="Rich S.A."/>
            <person name="Livny J."/>
            <person name="Vlamakis H."/>
            <person name="Clish C."/>
            <person name="Bullock K."/>
            <person name="Deik A."/>
            <person name="Scott J."/>
            <person name="Pierce K.A."/>
            <person name="Xavier R.J."/>
            <person name="Alm E.J."/>
        </authorList>
    </citation>
    <scope>NUCLEOTIDE SEQUENCE [LARGE SCALE GENOMIC DNA]</scope>
    <source>
        <strain evidence="1 2">BIOML-A163</strain>
    </source>
</reference>
<evidence type="ECO:0000313" key="2">
    <source>
        <dbReference type="Proteomes" id="UP000323717"/>
    </source>
</evidence>
<proteinExistence type="predicted"/>
<gene>
    <name evidence="1" type="ORF">F3D71_15235</name>
</gene>
<sequence>IGNITGNLGYVMAMLPDVLLGIFRGKTESLHLEDNMLPIASIVAGMFVRNPLLKMLLIGLGGMNLLNKAGHEALKERTEGKLNVTNENNVQYRRYTNETLNPRIVNPVLQDSTLIATIDRVPCTIQLSPIVAEAYRTGALPLNTLANAVLAKNDQLRQAAARNYEDGKLETIVRPRGIQ</sequence>